<protein>
    <submittedName>
        <fullName evidence="1">Uncharacterized protein</fullName>
    </submittedName>
</protein>
<comment type="caution">
    <text evidence="1">The sequence shown here is derived from an EMBL/GenBank/DDBJ whole genome shotgun (WGS) entry which is preliminary data.</text>
</comment>
<reference evidence="1" key="1">
    <citation type="journal article" date="2015" name="Nature">
        <title>Complex archaea that bridge the gap between prokaryotes and eukaryotes.</title>
        <authorList>
            <person name="Spang A."/>
            <person name="Saw J.H."/>
            <person name="Jorgensen S.L."/>
            <person name="Zaremba-Niedzwiedzka K."/>
            <person name="Martijn J."/>
            <person name="Lind A.E."/>
            <person name="van Eijk R."/>
            <person name="Schleper C."/>
            <person name="Guy L."/>
            <person name="Ettema T.J."/>
        </authorList>
    </citation>
    <scope>NUCLEOTIDE SEQUENCE</scope>
</reference>
<organism evidence="1">
    <name type="scientific">marine sediment metagenome</name>
    <dbReference type="NCBI Taxonomy" id="412755"/>
    <lineage>
        <taxon>unclassified sequences</taxon>
        <taxon>metagenomes</taxon>
        <taxon>ecological metagenomes</taxon>
    </lineage>
</organism>
<name>A0A0F9TVV7_9ZZZZ</name>
<proteinExistence type="predicted"/>
<sequence length="139" mass="15381">MLYNGDCNIEYGGSYIDLSSWEDEYCECVQVTDLDSGCGADGMVMIEHVVILLYKGRWKSALDCCGLTTSDLLSMDSDARKHCLADCLLSCGHFDPEICIPAEIIQAEDYPMECEGFTATKRISKGDLRGYIEAVHVTD</sequence>
<gene>
    <name evidence="1" type="ORF">LCGC14_0342800</name>
</gene>
<accession>A0A0F9TVV7</accession>
<evidence type="ECO:0000313" key="1">
    <source>
        <dbReference type="EMBL" id="KKN79092.1"/>
    </source>
</evidence>
<dbReference type="AlphaFoldDB" id="A0A0F9TVV7"/>
<dbReference type="EMBL" id="LAZR01000252">
    <property type="protein sequence ID" value="KKN79092.1"/>
    <property type="molecule type" value="Genomic_DNA"/>
</dbReference>